<comment type="caution">
    <text evidence="1">The sequence shown here is derived from an EMBL/GenBank/DDBJ whole genome shotgun (WGS) entry which is preliminary data.</text>
</comment>
<proteinExistence type="predicted"/>
<reference evidence="1 2" key="1">
    <citation type="submission" date="2016-10" db="EMBL/GenBank/DDBJ databases">
        <authorList>
            <person name="Varghese N."/>
            <person name="Submissions S."/>
        </authorList>
    </citation>
    <scope>NUCLEOTIDE SEQUENCE [LARGE SCALE GENOMIC DNA]</scope>
    <source>
        <strain evidence="1 2">FF3</strain>
    </source>
</reference>
<dbReference type="EMBL" id="FNYY01000005">
    <property type="protein sequence ID" value="SEJ38251.1"/>
    <property type="molecule type" value="Genomic_DNA"/>
</dbReference>
<name>A0A975W9L1_9RHOB</name>
<keyword evidence="2" id="KW-1185">Reference proteome</keyword>
<organism evidence="1 2">
    <name type="scientific">Marinovum algicola</name>
    <dbReference type="NCBI Taxonomy" id="42444"/>
    <lineage>
        <taxon>Bacteria</taxon>
        <taxon>Pseudomonadati</taxon>
        <taxon>Pseudomonadota</taxon>
        <taxon>Alphaproteobacteria</taxon>
        <taxon>Rhodobacterales</taxon>
        <taxon>Roseobacteraceae</taxon>
        <taxon>Marinovum</taxon>
    </lineage>
</organism>
<evidence type="ECO:0000313" key="2">
    <source>
        <dbReference type="Proteomes" id="UP000182932"/>
    </source>
</evidence>
<gene>
    <name evidence="1" type="ORF">SAMN04487940_105171</name>
</gene>
<dbReference type="RefSeq" id="WP_074836272.1">
    <property type="nucleotide sequence ID" value="NZ_FNYY01000005.1"/>
</dbReference>
<dbReference type="Proteomes" id="UP000182932">
    <property type="component" value="Unassembled WGS sequence"/>
</dbReference>
<sequence length="792" mass="88671">MALDQNKNSFNENFVEIDEQGTFEYDTGECPALVPVYLGSTSGLSGMAEDEWAGLEELLQAPSSDPRSDWELAAACLTAHELFSKHGLHVDLSCQNWQPTKKQAAILISFVEQRFSDWPVGDRTLEFAYRDARCILFQQKLEAYDRQRVAEEKSKQPRAKVKKPTAFAQIDKALAGVKARIDSLELDALIRRLCRTINFKTDLQAMNYLVDRFVESNHVHLGKRDARKVVNRIVAEQASANRPKRGADTIPVVNEWSDHEMAEFAQDRLDEAVDANGDPVIYVFKGDVCDLHEGSRRMLSEAQFGTILDSNTRWLRRKGEDDKRIEFAPKQIVRHNYNRLDKKYAVLAEVKSSPYFTSNGRRVDTAGYDKLSETFLDCELDVPAVSAEPSPEEVHDAKQLLIEEMMGDFPFEGILDRCERMNRGLHNVPGSQPMPSIAHAVCMCIERSVRDLIAGPTPVYAPTKPAPGTGAGRLVGAITLAATGRKAAAEPMPSSDEEYAKVMGAHINHSSEFTFFDNMNAAISLGSFASNVSEGRVRTRLLGSSRMVEADVRHTWVAAANNIKGTSEILRRMVMIELDAKTPNPENRTGFRHSDLESWTQENRPKLVWAILTLVQNWVAKGMKPWTGRPKASFESWSRVMGGILRDAGIRGFLENEARLRSYGAIGGDNGVEMFIQHLASTHCDGTLFRAGGTAEIRGRKGVAVFSIKDELNVADDGKPLLLDGWGYNRDDGSYNHARGIVTAFRETARRAYEVTSFEGDEEVRYAISFTEAPDPQSQNQYFWEMSKRRIN</sequence>
<accession>A0A975W9L1</accession>
<evidence type="ECO:0000313" key="1">
    <source>
        <dbReference type="EMBL" id="SEJ38251.1"/>
    </source>
</evidence>
<dbReference type="GeneID" id="80818138"/>
<dbReference type="AlphaFoldDB" id="A0A975W9L1"/>
<protein>
    <submittedName>
        <fullName evidence="1">Uncharacterized protein</fullName>
    </submittedName>
</protein>